<keyword evidence="1" id="KW-0812">Transmembrane</keyword>
<reference evidence="2" key="1">
    <citation type="submission" date="2022-11" db="EMBL/GenBank/DDBJ databases">
        <title>Chitin-degrading and fungicidal potential of chitinolytic bacterial strains from marine environment of the Pacific Ocean regions.</title>
        <authorList>
            <person name="Pentekhina I."/>
            <person name="Nedashkovskaya O."/>
            <person name="Seitkalieva A."/>
            <person name="Podvolotskaya A."/>
            <person name="Tekutyeva L."/>
            <person name="Balabanova L."/>
        </authorList>
    </citation>
    <scope>NUCLEOTIDE SEQUENCE</scope>
    <source>
        <strain evidence="2">KMM 6838</strain>
    </source>
</reference>
<accession>A0AB35I0Z9</accession>
<organism evidence="2 3">
    <name type="scientific">Microbulbifer thermotolerans</name>
    <dbReference type="NCBI Taxonomy" id="252514"/>
    <lineage>
        <taxon>Bacteria</taxon>
        <taxon>Pseudomonadati</taxon>
        <taxon>Pseudomonadota</taxon>
        <taxon>Gammaproteobacteria</taxon>
        <taxon>Cellvibrionales</taxon>
        <taxon>Microbulbiferaceae</taxon>
        <taxon>Microbulbifer</taxon>
    </lineage>
</organism>
<feature type="transmembrane region" description="Helical" evidence="1">
    <location>
        <begin position="7"/>
        <end position="27"/>
    </location>
</feature>
<proteinExistence type="predicted"/>
<gene>
    <name evidence="2" type="ORF">OQJ68_11580</name>
</gene>
<keyword evidence="1" id="KW-1133">Transmembrane helix</keyword>
<protein>
    <submittedName>
        <fullName evidence="2">Uncharacterized protein</fullName>
    </submittedName>
</protein>
<name>A0AB35I0Z9_MICTH</name>
<evidence type="ECO:0000313" key="2">
    <source>
        <dbReference type="EMBL" id="MCX2802427.1"/>
    </source>
</evidence>
<evidence type="ECO:0000313" key="3">
    <source>
        <dbReference type="Proteomes" id="UP001209730"/>
    </source>
</evidence>
<dbReference type="Proteomes" id="UP001209730">
    <property type="component" value="Unassembled WGS sequence"/>
</dbReference>
<dbReference type="AlphaFoldDB" id="A0AB35I0Z9"/>
<comment type="caution">
    <text evidence="2">The sequence shown here is derived from an EMBL/GenBank/DDBJ whole genome shotgun (WGS) entry which is preliminary data.</text>
</comment>
<evidence type="ECO:0000256" key="1">
    <source>
        <dbReference type="SAM" id="Phobius"/>
    </source>
</evidence>
<sequence length="262" mass="30733">MQIYKGNLLYFLISIVVLSLIAIYFHISWRFSQVDAGICPAEGRILSGDELRKRMLKDFVRIHVDFTDRYYRILRSGSWRVGISPDLSRVDVKRLIRESYGNEKSFEENFSIDVIAPSEVVVTYKESLIIDFPKKHFSLVFFTDDKSGLARFISTKSVYEIENDDDYKKRYKISLFDGCRGFGKNFYSLKSLIIHKDCCDNKFYRQTIREYMKNKREAYRDAVEAFDRGVAFHRQVVAVSNCGNVMTEKVENGLNLDFVKWM</sequence>
<keyword evidence="1" id="KW-0472">Membrane</keyword>
<dbReference type="EMBL" id="JAPHQB010000018">
    <property type="protein sequence ID" value="MCX2802427.1"/>
    <property type="molecule type" value="Genomic_DNA"/>
</dbReference>
<dbReference type="RefSeq" id="WP_266066372.1">
    <property type="nucleotide sequence ID" value="NZ_JAPHQB010000018.1"/>
</dbReference>